<feature type="transmembrane region" description="Helical" evidence="1">
    <location>
        <begin position="47"/>
        <end position="65"/>
    </location>
</feature>
<proteinExistence type="predicted"/>
<name>A0A2U1SW13_METSR</name>
<dbReference type="AlphaFoldDB" id="A0A2U1SW13"/>
<keyword evidence="1" id="KW-0812">Transmembrane</keyword>
<keyword evidence="3" id="KW-1185">Reference proteome</keyword>
<dbReference type="RefSeq" id="WP_108915439.1">
    <property type="nucleotide sequence ID" value="NZ_BGJY01000001.1"/>
</dbReference>
<feature type="transmembrane region" description="Helical" evidence="1">
    <location>
        <begin position="116"/>
        <end position="140"/>
    </location>
</feature>
<gene>
    <name evidence="2" type="ORF">C5689_01275</name>
</gene>
<keyword evidence="1" id="KW-0472">Membrane</keyword>
<evidence type="ECO:0000256" key="1">
    <source>
        <dbReference type="SAM" id="Phobius"/>
    </source>
</evidence>
<keyword evidence="1" id="KW-1133">Transmembrane helix</keyword>
<feature type="transmembrane region" description="Helical" evidence="1">
    <location>
        <begin position="77"/>
        <end position="96"/>
    </location>
</feature>
<evidence type="ECO:0000313" key="2">
    <source>
        <dbReference type="EMBL" id="PWB95763.1"/>
    </source>
</evidence>
<reference evidence="2 3" key="1">
    <citation type="journal article" date="2018" name="Appl. Microbiol. Biotechnol.">
        <title>Co-cultivation of the strictly anaerobic methanogen Methanosarcina barkeri with aerobic methanotrophs in an oxygen-limited membrane bioreactor.</title>
        <authorList>
            <person name="In 't Zandt M.H."/>
            <person name="van den Bosch T.J.M."/>
            <person name="Rijkers R."/>
            <person name="van Kessel M.A.H.J."/>
            <person name="Jetten M.S.M."/>
            <person name="Welte C.U."/>
        </authorList>
    </citation>
    <scope>NUCLEOTIDE SEQUENCE [LARGE SCALE GENOMIC DNA]</scope>
    <source>
        <strain evidence="2 3">DSM 17706</strain>
    </source>
</reference>
<protein>
    <submittedName>
        <fullName evidence="2">DUF1772 domain-containing protein</fullName>
    </submittedName>
</protein>
<dbReference type="Proteomes" id="UP000245137">
    <property type="component" value="Unassembled WGS sequence"/>
</dbReference>
<evidence type="ECO:0000313" key="3">
    <source>
        <dbReference type="Proteomes" id="UP000245137"/>
    </source>
</evidence>
<dbReference type="EMBL" id="PUIV01000001">
    <property type="protein sequence ID" value="PWB95763.1"/>
    <property type="molecule type" value="Genomic_DNA"/>
</dbReference>
<accession>A0A2U1SW13</accession>
<comment type="caution">
    <text evidence="2">The sequence shown here is derived from an EMBL/GenBank/DDBJ whole genome shotgun (WGS) entry which is preliminary data.</text>
</comment>
<sequence length="142" mass="15054">MVTGSLALAVAGAFTGASLYVNFVEQPARLKLDDAALMKEWETSDHRGFALLAGLSLLSALLGFVDYKTSDDVRWLAGAAAIIAAWPFMFYAVSPLDNRILALISAEDGVDARKAIVLWGELEFALTALGALATALFVFANG</sequence>
<dbReference type="OrthoDB" id="7473921at2"/>
<organism evidence="2 3">
    <name type="scientific">Methylosinus sporium</name>
    <dbReference type="NCBI Taxonomy" id="428"/>
    <lineage>
        <taxon>Bacteria</taxon>
        <taxon>Pseudomonadati</taxon>
        <taxon>Pseudomonadota</taxon>
        <taxon>Alphaproteobacteria</taxon>
        <taxon>Hyphomicrobiales</taxon>
        <taxon>Methylocystaceae</taxon>
        <taxon>Methylosinus</taxon>
    </lineage>
</organism>